<evidence type="ECO:0000313" key="8">
    <source>
        <dbReference type="EMBL" id="JAP61381.1"/>
    </source>
</evidence>
<dbReference type="EMBL" id="GEEE01001844">
    <property type="protein sequence ID" value="JAP61381.1"/>
    <property type="molecule type" value="Transcribed_RNA"/>
</dbReference>
<dbReference type="PANTHER" id="PTHR48019">
    <property type="entry name" value="SERUM RESPONSE FACTOR HOMOLOG"/>
    <property type="match status" value="1"/>
</dbReference>
<evidence type="ECO:0000256" key="2">
    <source>
        <dbReference type="ARBA" id="ARBA00023015"/>
    </source>
</evidence>
<evidence type="ECO:0000259" key="7">
    <source>
        <dbReference type="PROSITE" id="PS50066"/>
    </source>
</evidence>
<feature type="region of interest" description="Disordered" evidence="6">
    <location>
        <begin position="206"/>
        <end position="247"/>
    </location>
</feature>
<gene>
    <name evidence="8" type="ORF">TR104709</name>
</gene>
<keyword evidence="4" id="KW-0804">Transcription</keyword>
<evidence type="ECO:0000256" key="3">
    <source>
        <dbReference type="ARBA" id="ARBA00023125"/>
    </source>
</evidence>
<dbReference type="Gene3D" id="3.40.1810.10">
    <property type="entry name" value="Transcription factor, MADS-box"/>
    <property type="match status" value="1"/>
</dbReference>
<evidence type="ECO:0000256" key="6">
    <source>
        <dbReference type="SAM" id="MobiDB-lite"/>
    </source>
</evidence>
<proteinExistence type="predicted"/>
<dbReference type="GO" id="GO:0045944">
    <property type="term" value="P:positive regulation of transcription by RNA polymerase II"/>
    <property type="evidence" value="ECO:0007669"/>
    <property type="project" value="InterPro"/>
</dbReference>
<feature type="compositionally biased region" description="Low complexity" evidence="6">
    <location>
        <begin position="218"/>
        <end position="230"/>
    </location>
</feature>
<dbReference type="Pfam" id="PF00319">
    <property type="entry name" value="SRF-TF"/>
    <property type="match status" value="1"/>
</dbReference>
<dbReference type="PROSITE" id="PS50066">
    <property type="entry name" value="MADS_BOX_2"/>
    <property type="match status" value="1"/>
</dbReference>
<dbReference type="CDD" id="cd00266">
    <property type="entry name" value="MADS_SRF_like"/>
    <property type="match status" value="1"/>
</dbReference>
<reference evidence="8" key="1">
    <citation type="submission" date="2016-01" db="EMBL/GenBank/DDBJ databases">
        <title>Reference transcriptome for the parasite Schistocephalus solidus: insights into the molecular evolution of parasitism.</title>
        <authorList>
            <person name="Hebert F.O."/>
            <person name="Grambauer S."/>
            <person name="Barber I."/>
            <person name="Landry C.R."/>
            <person name="Aubin-Horth N."/>
        </authorList>
    </citation>
    <scope>NUCLEOTIDE SEQUENCE</scope>
</reference>
<name>A0A0V0J6S1_SCHSO</name>
<dbReference type="SUPFAM" id="SSF55455">
    <property type="entry name" value="SRF-like"/>
    <property type="match status" value="1"/>
</dbReference>
<dbReference type="PRINTS" id="PR00404">
    <property type="entry name" value="MADSDOMAIN"/>
</dbReference>
<dbReference type="GO" id="GO:0000981">
    <property type="term" value="F:DNA-binding transcription factor activity, RNA polymerase II-specific"/>
    <property type="evidence" value="ECO:0007669"/>
    <property type="project" value="InterPro"/>
</dbReference>
<keyword evidence="5" id="KW-0539">Nucleus</keyword>
<evidence type="ECO:0000256" key="5">
    <source>
        <dbReference type="ARBA" id="ARBA00023242"/>
    </source>
</evidence>
<organism evidence="8">
    <name type="scientific">Schistocephalus solidus</name>
    <name type="common">Tapeworm</name>
    <dbReference type="NCBI Taxonomy" id="70667"/>
    <lineage>
        <taxon>Eukaryota</taxon>
        <taxon>Metazoa</taxon>
        <taxon>Spiralia</taxon>
        <taxon>Lophotrochozoa</taxon>
        <taxon>Platyhelminthes</taxon>
        <taxon>Cestoda</taxon>
        <taxon>Eucestoda</taxon>
        <taxon>Diphyllobothriidea</taxon>
        <taxon>Diphyllobothriidae</taxon>
        <taxon>Schistocephalus</taxon>
    </lineage>
</organism>
<dbReference type="InterPro" id="IPR002100">
    <property type="entry name" value="TF_MADSbox"/>
</dbReference>
<dbReference type="FunFam" id="3.40.1810.10:FF:000002">
    <property type="entry name" value="Serum response factor b"/>
    <property type="match status" value="1"/>
</dbReference>
<keyword evidence="2" id="KW-0805">Transcription regulation</keyword>
<dbReference type="AlphaFoldDB" id="A0A0V0J6S1"/>
<dbReference type="InterPro" id="IPR036879">
    <property type="entry name" value="TF_MADSbox_sf"/>
</dbReference>
<dbReference type="InterPro" id="IPR033897">
    <property type="entry name" value="SRF-like_MADS-box"/>
</dbReference>
<dbReference type="SMART" id="SM00432">
    <property type="entry name" value="MADS"/>
    <property type="match status" value="1"/>
</dbReference>
<dbReference type="GO" id="GO:0005634">
    <property type="term" value="C:nucleus"/>
    <property type="evidence" value="ECO:0007669"/>
    <property type="project" value="UniProtKB-SubCell"/>
</dbReference>
<keyword evidence="3" id="KW-0238">DNA-binding</keyword>
<dbReference type="GO" id="GO:0000987">
    <property type="term" value="F:cis-regulatory region sequence-specific DNA binding"/>
    <property type="evidence" value="ECO:0007669"/>
    <property type="project" value="InterPro"/>
</dbReference>
<evidence type="ECO:0000256" key="4">
    <source>
        <dbReference type="ARBA" id="ARBA00023163"/>
    </source>
</evidence>
<dbReference type="GO" id="GO:0046983">
    <property type="term" value="F:protein dimerization activity"/>
    <property type="evidence" value="ECO:0007669"/>
    <property type="project" value="InterPro"/>
</dbReference>
<dbReference type="EMBL" id="GEEE01006051">
    <property type="protein sequence ID" value="JAP57174.1"/>
    <property type="molecule type" value="Transcribed_RNA"/>
</dbReference>
<comment type="subcellular location">
    <subcellularLocation>
        <location evidence="1">Nucleus</location>
    </subcellularLocation>
</comment>
<protein>
    <recommendedName>
        <fullName evidence="7">MADS-box domain-containing protein</fullName>
    </recommendedName>
</protein>
<dbReference type="InterPro" id="IPR050142">
    <property type="entry name" value="MADS-box/MEF2_TF"/>
</dbReference>
<accession>A0A0V0J6S1</accession>
<feature type="domain" description="MADS-box" evidence="7">
    <location>
        <begin position="121"/>
        <end position="181"/>
    </location>
</feature>
<sequence>MVFSPTLEMRLTLQGGPFITFINFFPSFKQEMLKRNHNLHSTLPSSEPNFTLNSKLTPVITVNVGEKLYQNGVEIDEDDTDFELTGPVSAPLPPCSKVLRPDVEEVGSERHPKFTLRKLTRGKQKIPITFMHDRVRRCSTFSKRKNGLMKKAHELSELTGADVLLVVASPTNHVYTYFTKRLRGMVMSDEGRDLIYSCLGATQPAGGGGVGKDASGQTTPLCSSTSSPTPLDEDQPPSRVSSSPTVEGELQQAVVVPAIGEQIIPPQSASTFLHQLKPSEKPISPLLNSPQPLTVSSTGLTLPTLVFTNAGNAHAIVQTSAPSAPMVSSVPQTSVLYGASEPSHQALEPLVRLQDVTHFLQLPTTASGSPDSLPSRLVIPVRVLQGVPNSLALSTADDGHSFSSGSHGLTMQMQIQAQTNANSK</sequence>
<evidence type="ECO:0000256" key="1">
    <source>
        <dbReference type="ARBA" id="ARBA00004123"/>
    </source>
</evidence>